<accession>A0A5N6D5H4</accession>
<sequence>MAYTVDLESNTFSSTKLDLDITLRTSVEILIPVGATGLRSIENLKNALYSGIIWVDQLPELRLNIQVTAESDLSHPLTILTSQMGDALCNSQCWLELGLGVLFKSCDHCTEKTTTTFRLSFGLRKRPGGSVTAETSKRPALVESLANAVPPLYTPAFHISTISISMIYSRRNQPLRYITSSTAPKNSGVTPRMERPYRVDEVVGHSKSSAPGSILLANDTCQVSEFISLFNLGFSTLVRDNPPRICKYPILEKSKLQSLSRIAPSVFSPRYREAMNERAQLIPLIAKSMCSILKSTRNKSLQDKAAALEASQRCRLEDLSAIPDVMDPKIIIMTSLWCIAQKNLYKPEASRRISPLWPMSRPCSVSPLEINTVTKENIEENVQFHDDWDIDQSETSDYYLGTNGDIESYRPDETSILLSQGGNTSVYSDIMESQSDHFDCLEYSHTTPNTSWETDHGRQCVSTGDSLYVDPPSEEMLVWDRFDDYVSTLMPVSCISSVFEVEGPYDRESDDMLCDQL</sequence>
<dbReference type="AlphaFoldDB" id="A0A5N6D5H4"/>
<dbReference type="EMBL" id="ML735048">
    <property type="protein sequence ID" value="KAB8200278.1"/>
    <property type="molecule type" value="Genomic_DNA"/>
</dbReference>
<gene>
    <name evidence="1" type="ORF">BDV34DRAFT_205171</name>
</gene>
<proteinExistence type="predicted"/>
<evidence type="ECO:0000313" key="1">
    <source>
        <dbReference type="EMBL" id="KAB8200278.1"/>
    </source>
</evidence>
<dbReference type="Proteomes" id="UP000326532">
    <property type="component" value="Unassembled WGS sequence"/>
</dbReference>
<protein>
    <submittedName>
        <fullName evidence="1">Uncharacterized protein</fullName>
    </submittedName>
</protein>
<dbReference type="VEuPathDB" id="FungiDB:BDV34DRAFT_205171"/>
<organism evidence="1 2">
    <name type="scientific">Aspergillus parasiticus</name>
    <dbReference type="NCBI Taxonomy" id="5067"/>
    <lineage>
        <taxon>Eukaryota</taxon>
        <taxon>Fungi</taxon>
        <taxon>Dikarya</taxon>
        <taxon>Ascomycota</taxon>
        <taxon>Pezizomycotina</taxon>
        <taxon>Eurotiomycetes</taxon>
        <taxon>Eurotiomycetidae</taxon>
        <taxon>Eurotiales</taxon>
        <taxon>Aspergillaceae</taxon>
        <taxon>Aspergillus</taxon>
        <taxon>Aspergillus subgen. Circumdati</taxon>
    </lineage>
</organism>
<name>A0A5N6D5H4_ASPPA</name>
<keyword evidence="2" id="KW-1185">Reference proteome</keyword>
<evidence type="ECO:0000313" key="2">
    <source>
        <dbReference type="Proteomes" id="UP000326532"/>
    </source>
</evidence>
<dbReference type="OMA" id="SVWITEA"/>
<reference evidence="1 2" key="1">
    <citation type="submission" date="2019-04" db="EMBL/GenBank/DDBJ databases">
        <title>Fungal friends and foes A comparative genomics study of 23 Aspergillus species from section Flavi.</title>
        <authorList>
            <consortium name="DOE Joint Genome Institute"/>
            <person name="Kjaerbolling I."/>
            <person name="Vesth T.C."/>
            <person name="Frisvad J.C."/>
            <person name="Nybo J.L."/>
            <person name="Theobald S."/>
            <person name="Kildgaard S."/>
            <person name="Petersen T.I."/>
            <person name="Kuo A."/>
            <person name="Sato A."/>
            <person name="Lyhne E.K."/>
            <person name="Kogle M.E."/>
            <person name="Wiebenga A."/>
            <person name="Kun R.S."/>
            <person name="Lubbers R.J."/>
            <person name="Makela M.R."/>
            <person name="Barry K."/>
            <person name="Chovatia M."/>
            <person name="Clum A."/>
            <person name="Daum C."/>
            <person name="Haridas S."/>
            <person name="He G."/>
            <person name="LaButti K."/>
            <person name="Lipzen A."/>
            <person name="Mondo S."/>
            <person name="Pangilinan J."/>
            <person name="Riley R."/>
            <person name="Salamov A."/>
            <person name="Simmons B.A."/>
            <person name="Magnuson J.K."/>
            <person name="Henrissat B."/>
            <person name="Mortensen U.H."/>
            <person name="Larsen T.O."/>
            <person name="De vries R.P."/>
            <person name="Grigoriev I.V."/>
            <person name="Machida M."/>
            <person name="Baker S.E."/>
            <person name="Andersen M.R."/>
        </authorList>
    </citation>
    <scope>NUCLEOTIDE SEQUENCE [LARGE SCALE GENOMIC DNA]</scope>
    <source>
        <strain evidence="1 2">CBS 117618</strain>
    </source>
</reference>